<gene>
    <name evidence="2" type="ORF">A8926_5658</name>
</gene>
<keyword evidence="3" id="KW-1185">Reference proteome</keyword>
<sequence length="105" mass="11492">MARPKKHPPELRERAVPMVAEARGKHAERSTIQAATDLPGAGTAETVPRWGRQSEIDTRTRAGVASEESAELQRLRRKNAEPGRDNATLKAASAFFAAGIDRPHR</sequence>
<dbReference type="InterPro" id="IPR009057">
    <property type="entry name" value="Homeodomain-like_sf"/>
</dbReference>
<name>A0A2N3Y418_SACSN</name>
<dbReference type="RefSeq" id="WP_101376775.1">
    <property type="nucleotide sequence ID" value="NZ_CP061007.1"/>
</dbReference>
<comment type="caution">
    <text evidence="2">The sequence shown here is derived from an EMBL/GenBank/DDBJ whole genome shotgun (WGS) entry which is preliminary data.</text>
</comment>
<feature type="compositionally biased region" description="Basic and acidic residues" evidence="1">
    <location>
        <begin position="71"/>
        <end position="84"/>
    </location>
</feature>
<protein>
    <submittedName>
        <fullName evidence="2">Transposase</fullName>
    </submittedName>
</protein>
<evidence type="ECO:0000256" key="1">
    <source>
        <dbReference type="SAM" id="MobiDB-lite"/>
    </source>
</evidence>
<evidence type="ECO:0000313" key="2">
    <source>
        <dbReference type="EMBL" id="PKW17663.1"/>
    </source>
</evidence>
<dbReference type="OrthoDB" id="4426778at2"/>
<dbReference type="InterPro" id="IPR036388">
    <property type="entry name" value="WH-like_DNA-bd_sf"/>
</dbReference>
<accession>A0A2N3Y418</accession>
<proteinExistence type="predicted"/>
<dbReference type="EMBL" id="PJNB01000001">
    <property type="protein sequence ID" value="PKW17663.1"/>
    <property type="molecule type" value="Genomic_DNA"/>
</dbReference>
<evidence type="ECO:0000313" key="3">
    <source>
        <dbReference type="Proteomes" id="UP000233786"/>
    </source>
</evidence>
<dbReference type="SUPFAM" id="SSF46689">
    <property type="entry name" value="Homeodomain-like"/>
    <property type="match status" value="1"/>
</dbReference>
<organism evidence="2 3">
    <name type="scientific">Saccharopolyspora spinosa</name>
    <dbReference type="NCBI Taxonomy" id="60894"/>
    <lineage>
        <taxon>Bacteria</taxon>
        <taxon>Bacillati</taxon>
        <taxon>Actinomycetota</taxon>
        <taxon>Actinomycetes</taxon>
        <taxon>Pseudonocardiales</taxon>
        <taxon>Pseudonocardiaceae</taxon>
        <taxon>Saccharopolyspora</taxon>
    </lineage>
</organism>
<feature type="region of interest" description="Disordered" evidence="1">
    <location>
        <begin position="22"/>
        <end position="86"/>
    </location>
</feature>
<dbReference type="Gene3D" id="1.10.10.10">
    <property type="entry name" value="Winged helix-like DNA-binding domain superfamily/Winged helix DNA-binding domain"/>
    <property type="match status" value="1"/>
</dbReference>
<reference evidence="2" key="1">
    <citation type="submission" date="2017-12" db="EMBL/GenBank/DDBJ databases">
        <title>Sequencing the genomes of 1000 Actinobacteria strains.</title>
        <authorList>
            <person name="Klenk H.-P."/>
        </authorList>
    </citation>
    <scope>NUCLEOTIDE SEQUENCE [LARGE SCALE GENOMIC DNA]</scope>
    <source>
        <strain evidence="2">DSM 44228</strain>
    </source>
</reference>
<dbReference type="AlphaFoldDB" id="A0A2N3Y418"/>
<dbReference type="Proteomes" id="UP000233786">
    <property type="component" value="Unassembled WGS sequence"/>
</dbReference>